<reference evidence="1" key="1">
    <citation type="submission" date="2019-11" db="UniProtKB">
        <authorList>
            <consortium name="WormBaseParasite"/>
        </authorList>
    </citation>
    <scope>IDENTIFICATION</scope>
</reference>
<dbReference type="AlphaFoldDB" id="A0A5K3F272"/>
<dbReference type="WBParaSite" id="MCU_004333-RA">
    <property type="protein sequence ID" value="MCU_004333-RA"/>
    <property type="gene ID" value="MCU_004333"/>
</dbReference>
<protein>
    <submittedName>
        <fullName evidence="1">Uncharacterized protein</fullName>
    </submittedName>
</protein>
<accession>A0A5K3F272</accession>
<name>A0A5K3F272_MESCO</name>
<sequence>MILQTSGLLARYKPSMQLGGSLNDCECILYRNCPLAYMPHHLMPSLFTNIYDLVEERGKTADRKGAVDSSI</sequence>
<proteinExistence type="predicted"/>
<organism evidence="1">
    <name type="scientific">Mesocestoides corti</name>
    <name type="common">Flatworm</name>
    <dbReference type="NCBI Taxonomy" id="53468"/>
    <lineage>
        <taxon>Eukaryota</taxon>
        <taxon>Metazoa</taxon>
        <taxon>Spiralia</taxon>
        <taxon>Lophotrochozoa</taxon>
        <taxon>Platyhelminthes</taxon>
        <taxon>Cestoda</taxon>
        <taxon>Eucestoda</taxon>
        <taxon>Cyclophyllidea</taxon>
        <taxon>Mesocestoididae</taxon>
        <taxon>Mesocestoides</taxon>
    </lineage>
</organism>
<evidence type="ECO:0000313" key="1">
    <source>
        <dbReference type="WBParaSite" id="MCU_004333-RA"/>
    </source>
</evidence>